<dbReference type="KEGG" id="tti:THITH_15120"/>
<gene>
    <name evidence="2" type="ORF">THITH_15120</name>
</gene>
<accession>W0DLR3</accession>
<sequence length="326" mass="34943">MWGHRGPGESIGEHRRGHHTCAHSWELPDLAEPVARLLLGEPNPRLSSSRELRYGRHGSVSVDLAAGTWYDHEAGTGGGVLDLIRRETGAVTTRDCLAWLERAGLLPGGSEPFTRVDLAERAAERERARAARAAAERREHLAAAERALRIWNAAKPADPGHGYLRRKGVEPHGAREHRGLLCLPVADFERALWSLQFIEASGFKRLLKGGRKAGRFIPVSEPQEPERLLLCEGWATGATLAEHKPEALVLAAIDAGNLPTVAVGARRCWPNLPMVICGDADPAGTEAANRAARAAGAEVAFPEFPPGAAGSDFNDLAAVLATRGAA</sequence>
<organism evidence="2 3">
    <name type="scientific">Thioalkalivibrio paradoxus ARh 1</name>
    <dbReference type="NCBI Taxonomy" id="713585"/>
    <lineage>
        <taxon>Bacteria</taxon>
        <taxon>Pseudomonadati</taxon>
        <taxon>Pseudomonadota</taxon>
        <taxon>Gammaproteobacteria</taxon>
        <taxon>Chromatiales</taxon>
        <taxon>Ectothiorhodospiraceae</taxon>
        <taxon>Thioalkalivibrio</taxon>
    </lineage>
</organism>
<proteinExistence type="predicted"/>
<dbReference type="EMBL" id="CP007029">
    <property type="protein sequence ID" value="AHE99391.1"/>
    <property type="molecule type" value="Genomic_DNA"/>
</dbReference>
<evidence type="ECO:0000313" key="3">
    <source>
        <dbReference type="Proteomes" id="UP000005289"/>
    </source>
</evidence>
<dbReference type="InterPro" id="IPR034154">
    <property type="entry name" value="TOPRIM_DnaG/twinkle"/>
</dbReference>
<dbReference type="CDD" id="cd01029">
    <property type="entry name" value="TOPRIM_primases"/>
    <property type="match status" value="1"/>
</dbReference>
<dbReference type="AlphaFoldDB" id="W0DLR3"/>
<dbReference type="Proteomes" id="UP000005289">
    <property type="component" value="Chromosome"/>
</dbReference>
<dbReference type="STRING" id="713585.THITH_15120"/>
<dbReference type="InterPro" id="IPR006171">
    <property type="entry name" value="TOPRIM_dom"/>
</dbReference>
<evidence type="ECO:0000259" key="1">
    <source>
        <dbReference type="Pfam" id="PF13362"/>
    </source>
</evidence>
<feature type="domain" description="Toprim" evidence="1">
    <location>
        <begin position="228"/>
        <end position="317"/>
    </location>
</feature>
<dbReference type="HOGENOM" id="CLU_852431_0_0_6"/>
<evidence type="ECO:0000313" key="2">
    <source>
        <dbReference type="EMBL" id="AHE99391.1"/>
    </source>
</evidence>
<dbReference type="Pfam" id="PF13362">
    <property type="entry name" value="Toprim_3"/>
    <property type="match status" value="1"/>
</dbReference>
<reference evidence="2 3" key="1">
    <citation type="submission" date="2013-12" db="EMBL/GenBank/DDBJ databases">
        <authorList>
            <consortium name="DOE Joint Genome Institute"/>
            <person name="Muyzer G."/>
            <person name="Huntemann M."/>
            <person name="Han J."/>
            <person name="Chen A."/>
            <person name="Kyrpides N."/>
            <person name="Mavromatis K."/>
            <person name="Markowitz V."/>
            <person name="Palaniappan K."/>
            <person name="Ivanova N."/>
            <person name="Schaumberg A."/>
            <person name="Pati A."/>
            <person name="Liolios K."/>
            <person name="Nordberg H.P."/>
            <person name="Cantor M.N."/>
            <person name="Hua S.X."/>
            <person name="Woyke T."/>
        </authorList>
    </citation>
    <scope>NUCLEOTIDE SEQUENCE [LARGE SCALE GENOMIC DNA]</scope>
    <source>
        <strain evidence="2 3">ARh 1</strain>
    </source>
</reference>
<protein>
    <recommendedName>
        <fullName evidence="1">Toprim domain-containing protein</fullName>
    </recommendedName>
</protein>
<keyword evidence="3" id="KW-1185">Reference proteome</keyword>
<name>W0DLR3_9GAMM</name>